<accession>A0A5C6DLB5</accession>
<protein>
    <recommendedName>
        <fullName evidence="3">Sulfatase</fullName>
    </recommendedName>
</protein>
<dbReference type="SUPFAM" id="SSF53649">
    <property type="entry name" value="Alkaline phosphatase-like"/>
    <property type="match status" value="1"/>
</dbReference>
<name>A0A5C6DLB5_9BACT</name>
<dbReference type="EMBL" id="SJPV01000004">
    <property type="protein sequence ID" value="TWU38193.1"/>
    <property type="molecule type" value="Genomic_DNA"/>
</dbReference>
<organism evidence="1 2">
    <name type="scientific">Novipirellula artificiosorum</name>
    <dbReference type="NCBI Taxonomy" id="2528016"/>
    <lineage>
        <taxon>Bacteria</taxon>
        <taxon>Pseudomonadati</taxon>
        <taxon>Planctomycetota</taxon>
        <taxon>Planctomycetia</taxon>
        <taxon>Pirellulales</taxon>
        <taxon>Pirellulaceae</taxon>
        <taxon>Novipirellula</taxon>
    </lineage>
</organism>
<proteinExistence type="predicted"/>
<evidence type="ECO:0000313" key="2">
    <source>
        <dbReference type="Proteomes" id="UP000319143"/>
    </source>
</evidence>
<sequence>MTFITGSSTEWVGHRNLAGGFARNAGGKNNGNAEDGLFENIEPNRPSLDNPATILDLVNHPIPSKYQGAALTPFVNGVELLPDREVDPTQLVDVAVDPEYKAMLGRRREKCMNYKDKYTRPGRVEE</sequence>
<keyword evidence="2" id="KW-1185">Reference proteome</keyword>
<dbReference type="InterPro" id="IPR017850">
    <property type="entry name" value="Alkaline_phosphatase_core_sf"/>
</dbReference>
<evidence type="ECO:0000313" key="1">
    <source>
        <dbReference type="EMBL" id="TWU38193.1"/>
    </source>
</evidence>
<dbReference type="AlphaFoldDB" id="A0A5C6DLB5"/>
<reference evidence="1 2" key="1">
    <citation type="submission" date="2019-02" db="EMBL/GenBank/DDBJ databases">
        <title>Deep-cultivation of Planctomycetes and their phenomic and genomic characterization uncovers novel biology.</title>
        <authorList>
            <person name="Wiegand S."/>
            <person name="Jogler M."/>
            <person name="Boedeker C."/>
            <person name="Pinto D."/>
            <person name="Vollmers J."/>
            <person name="Rivas-Marin E."/>
            <person name="Kohn T."/>
            <person name="Peeters S.H."/>
            <person name="Heuer A."/>
            <person name="Rast P."/>
            <person name="Oberbeckmann S."/>
            <person name="Bunk B."/>
            <person name="Jeske O."/>
            <person name="Meyerdierks A."/>
            <person name="Storesund J.E."/>
            <person name="Kallscheuer N."/>
            <person name="Luecker S."/>
            <person name="Lage O.M."/>
            <person name="Pohl T."/>
            <person name="Merkel B.J."/>
            <person name="Hornburger P."/>
            <person name="Mueller R.-W."/>
            <person name="Bruemmer F."/>
            <person name="Labrenz M."/>
            <person name="Spormann A.M."/>
            <person name="Op Den Camp H."/>
            <person name="Overmann J."/>
            <person name="Amann R."/>
            <person name="Jetten M.S.M."/>
            <person name="Mascher T."/>
            <person name="Medema M.H."/>
            <person name="Devos D.P."/>
            <person name="Kaster A.-K."/>
            <person name="Ovreas L."/>
            <person name="Rohde M."/>
            <person name="Galperin M.Y."/>
            <person name="Jogler C."/>
        </authorList>
    </citation>
    <scope>NUCLEOTIDE SEQUENCE [LARGE SCALE GENOMIC DNA]</scope>
    <source>
        <strain evidence="1 2">Poly41</strain>
    </source>
</reference>
<dbReference type="Proteomes" id="UP000319143">
    <property type="component" value="Unassembled WGS sequence"/>
</dbReference>
<comment type="caution">
    <text evidence="1">The sequence shown here is derived from an EMBL/GenBank/DDBJ whole genome shotgun (WGS) entry which is preliminary data.</text>
</comment>
<evidence type="ECO:0008006" key="3">
    <source>
        <dbReference type="Google" id="ProtNLM"/>
    </source>
</evidence>
<gene>
    <name evidence="1" type="ORF">Poly41_26690</name>
</gene>